<dbReference type="InterPro" id="IPR013830">
    <property type="entry name" value="SGNH_hydro"/>
</dbReference>
<sequence length="225" mass="25630">MNCCDRGPPMSFSTIFQELYMSFFPDNIEGIVAVGGSFLGDWDWLAKAVAPLPLYNHAISGTLMDATYASMDFQVVQSQPRLVVYCNGGDDILQNVPAEKIAGNFSEYCERLHKHCPATNILFMSILNTVKQSRSGRSDEIVKANSLIKDMCDKTDHVHFLELNFVLLERDGRYKENIFSIFNDHTPTNKVFYATYHILYPATKMVWESAGGKHFKDNEHWWPEA</sequence>
<feature type="domain" description="SGNH hydrolase-type esterase" evidence="1">
    <location>
        <begin position="43"/>
        <end position="177"/>
    </location>
</feature>
<dbReference type="Proteomes" id="UP001190700">
    <property type="component" value="Unassembled WGS sequence"/>
</dbReference>
<gene>
    <name evidence="2" type="ORF">CYMTET_8992</name>
</gene>
<keyword evidence="3" id="KW-1185">Reference proteome</keyword>
<organism evidence="2 3">
    <name type="scientific">Cymbomonas tetramitiformis</name>
    <dbReference type="NCBI Taxonomy" id="36881"/>
    <lineage>
        <taxon>Eukaryota</taxon>
        <taxon>Viridiplantae</taxon>
        <taxon>Chlorophyta</taxon>
        <taxon>Pyramimonadophyceae</taxon>
        <taxon>Pyramimonadales</taxon>
        <taxon>Pyramimonadaceae</taxon>
        <taxon>Cymbomonas</taxon>
    </lineage>
</organism>
<name>A0AAE0LFB2_9CHLO</name>
<evidence type="ECO:0000313" key="2">
    <source>
        <dbReference type="EMBL" id="KAK3283306.1"/>
    </source>
</evidence>
<comment type="caution">
    <text evidence="2">The sequence shown here is derived from an EMBL/GenBank/DDBJ whole genome shotgun (WGS) entry which is preliminary data.</text>
</comment>
<protein>
    <recommendedName>
        <fullName evidence="1">SGNH hydrolase-type esterase domain-containing protein</fullName>
    </recommendedName>
</protein>
<dbReference type="Gene3D" id="3.40.50.1110">
    <property type="entry name" value="SGNH hydrolase"/>
    <property type="match status" value="1"/>
</dbReference>
<reference evidence="2 3" key="1">
    <citation type="journal article" date="2015" name="Genome Biol. Evol.">
        <title>Comparative Genomics of a Bacterivorous Green Alga Reveals Evolutionary Causalities and Consequences of Phago-Mixotrophic Mode of Nutrition.</title>
        <authorList>
            <person name="Burns J.A."/>
            <person name="Paasch A."/>
            <person name="Narechania A."/>
            <person name="Kim E."/>
        </authorList>
    </citation>
    <scope>NUCLEOTIDE SEQUENCE [LARGE SCALE GENOMIC DNA]</scope>
    <source>
        <strain evidence="2 3">PLY_AMNH</strain>
    </source>
</reference>
<evidence type="ECO:0000313" key="3">
    <source>
        <dbReference type="Proteomes" id="UP001190700"/>
    </source>
</evidence>
<dbReference type="SUPFAM" id="SSF52266">
    <property type="entry name" value="SGNH hydrolase"/>
    <property type="match status" value="1"/>
</dbReference>
<dbReference type="AlphaFoldDB" id="A0AAE0LFB2"/>
<accession>A0AAE0LFB2</accession>
<dbReference type="Pfam" id="PF13472">
    <property type="entry name" value="Lipase_GDSL_2"/>
    <property type="match status" value="1"/>
</dbReference>
<evidence type="ECO:0000259" key="1">
    <source>
        <dbReference type="Pfam" id="PF13472"/>
    </source>
</evidence>
<proteinExistence type="predicted"/>
<dbReference type="InterPro" id="IPR036514">
    <property type="entry name" value="SGNH_hydro_sf"/>
</dbReference>
<dbReference type="EMBL" id="LGRX02002910">
    <property type="protein sequence ID" value="KAK3283306.1"/>
    <property type="molecule type" value="Genomic_DNA"/>
</dbReference>